<comment type="caution">
    <text evidence="1">The sequence shown here is derived from an EMBL/GenBank/DDBJ whole genome shotgun (WGS) entry which is preliminary data.</text>
</comment>
<name>A0A139X8N5_9CYAN</name>
<evidence type="ECO:0000313" key="1">
    <source>
        <dbReference type="EMBL" id="KYC41015.1"/>
    </source>
</evidence>
<organism evidence="1 2">
    <name type="scientific">Scytonema hofmannii PCC 7110</name>
    <dbReference type="NCBI Taxonomy" id="128403"/>
    <lineage>
        <taxon>Bacteria</taxon>
        <taxon>Bacillati</taxon>
        <taxon>Cyanobacteriota</taxon>
        <taxon>Cyanophyceae</taxon>
        <taxon>Nostocales</taxon>
        <taxon>Scytonemataceae</taxon>
        <taxon>Scytonema</taxon>
    </lineage>
</organism>
<proteinExistence type="predicted"/>
<dbReference type="EMBL" id="ANNX02000025">
    <property type="protein sequence ID" value="KYC41015.1"/>
    <property type="molecule type" value="Genomic_DNA"/>
</dbReference>
<protein>
    <submittedName>
        <fullName evidence="1">Uncharacterized protein</fullName>
    </submittedName>
</protein>
<reference evidence="1 2" key="1">
    <citation type="journal article" date="2013" name="Genome Biol. Evol.">
        <title>Genomes of Stigonematalean cyanobacteria (subsection V) and the evolution of oxygenic photosynthesis from prokaryotes to plastids.</title>
        <authorList>
            <person name="Dagan T."/>
            <person name="Roettger M."/>
            <person name="Stucken K."/>
            <person name="Landan G."/>
            <person name="Koch R."/>
            <person name="Major P."/>
            <person name="Gould S.B."/>
            <person name="Goremykin V.V."/>
            <person name="Rippka R."/>
            <person name="Tandeau de Marsac N."/>
            <person name="Gugger M."/>
            <person name="Lockhart P.J."/>
            <person name="Allen J.F."/>
            <person name="Brune I."/>
            <person name="Maus I."/>
            <person name="Puhler A."/>
            <person name="Martin W.F."/>
        </authorList>
    </citation>
    <scope>NUCLEOTIDE SEQUENCE [LARGE SCALE GENOMIC DNA]</scope>
    <source>
        <strain evidence="1 2">PCC 7110</strain>
    </source>
</reference>
<dbReference type="AlphaFoldDB" id="A0A139X8N5"/>
<dbReference type="OrthoDB" id="2617173at2"/>
<keyword evidence="2" id="KW-1185">Reference proteome</keyword>
<evidence type="ECO:0000313" key="2">
    <source>
        <dbReference type="Proteomes" id="UP000076925"/>
    </source>
</evidence>
<sequence length="105" mass="12289">MKNFSIFLQDIKDNPVIYLGKPSITCLHSLLVGYLTTLRHLGFLQEGCPMDGFQEWIQERGKTTVSQSWAKIILFNSMDEYEALERFFELFEEYLNRNKSSNQVS</sequence>
<gene>
    <name evidence="1" type="ORF">WA1_23085</name>
</gene>
<dbReference type="Proteomes" id="UP000076925">
    <property type="component" value="Unassembled WGS sequence"/>
</dbReference>
<accession>A0A139X8N5</accession>
<dbReference type="RefSeq" id="WP_017744325.1">
    <property type="nucleotide sequence ID" value="NZ_KQ976354.1"/>
</dbReference>